<dbReference type="AlphaFoldDB" id="A0A6A5YP57"/>
<accession>A0A6A5YP57</accession>
<feature type="compositionally biased region" description="Acidic residues" evidence="1">
    <location>
        <begin position="321"/>
        <end position="336"/>
    </location>
</feature>
<evidence type="ECO:0000313" key="3">
    <source>
        <dbReference type="Proteomes" id="UP000799770"/>
    </source>
</evidence>
<evidence type="ECO:0000256" key="1">
    <source>
        <dbReference type="SAM" id="MobiDB-lite"/>
    </source>
</evidence>
<protein>
    <submittedName>
        <fullName evidence="2">Uncharacterized protein</fullName>
    </submittedName>
</protein>
<gene>
    <name evidence="2" type="ORF">BDV96DRAFT_652384</name>
</gene>
<organism evidence="2 3">
    <name type="scientific">Lophiotrema nucula</name>
    <dbReference type="NCBI Taxonomy" id="690887"/>
    <lineage>
        <taxon>Eukaryota</taxon>
        <taxon>Fungi</taxon>
        <taxon>Dikarya</taxon>
        <taxon>Ascomycota</taxon>
        <taxon>Pezizomycotina</taxon>
        <taxon>Dothideomycetes</taxon>
        <taxon>Pleosporomycetidae</taxon>
        <taxon>Pleosporales</taxon>
        <taxon>Lophiotremataceae</taxon>
        <taxon>Lophiotrema</taxon>
    </lineage>
</organism>
<dbReference type="EMBL" id="ML977345">
    <property type="protein sequence ID" value="KAF2108770.1"/>
    <property type="molecule type" value="Genomic_DNA"/>
</dbReference>
<name>A0A6A5YP57_9PLEO</name>
<feature type="region of interest" description="Disordered" evidence="1">
    <location>
        <begin position="74"/>
        <end position="106"/>
    </location>
</feature>
<feature type="region of interest" description="Disordered" evidence="1">
    <location>
        <begin position="289"/>
        <end position="453"/>
    </location>
</feature>
<sequence>MAPTHESKPEHTHICFPGNPLSDQQFQDQPLHNEMDASPLYCEIPAPLSRSIAETRYMSRTGLSEALSAPLVSLSATNRPSNRDATTRSDLGSSHSTLKSIDRGARSPNGKILRSYDFEATKLVPFEYFNDHILRGATYEDPFASGVEAPYDNYLDIDPNRNPPLQPYTIEVFRRDKASVHDEDQRFLEEQRCRRAILDEQYRNLIVGAPPTTLLTTTPSLDTSPALHPNFAAPDPRTPWTVYEGLGGSFARKNTAYGLLRNELYSNSVDGLKERIRDWIRLLQQTTREDDSMVDLEHSKESSDEDTMKLEGSPPVHIYDEEASDSDNVVPDEENVDEQRIPDEIYDRFIENPKDNDYLPSSVQRGSPRPARKRKRRVDENEDDDEQELTTPAAAGTRSTRRQRRLAVEHDRTSARRSRSSGVAPVAKPRRTAPDNQGTASPPAVRHRTRTAASREAVVVDVRFSDEEYRNIFPRTAHRSRADRHRRVVEGSEEEGNDELPNSIRYRTRAAASGVRKKTPGEASDDGGNEAVSTPAPCGKQAVATRKAYLRSRSRVVEEKIQKTC</sequence>
<feature type="compositionally biased region" description="Basic and acidic residues" evidence="1">
    <location>
        <begin position="337"/>
        <end position="357"/>
    </location>
</feature>
<feature type="region of interest" description="Disordered" evidence="1">
    <location>
        <begin position="477"/>
        <end position="539"/>
    </location>
</feature>
<feature type="compositionally biased region" description="Basic and acidic residues" evidence="1">
    <location>
        <begin position="289"/>
        <end position="309"/>
    </location>
</feature>
<feature type="compositionally biased region" description="Polar residues" evidence="1">
    <location>
        <begin position="88"/>
        <end position="99"/>
    </location>
</feature>
<proteinExistence type="predicted"/>
<feature type="region of interest" description="Disordered" evidence="1">
    <location>
        <begin position="1"/>
        <end position="25"/>
    </location>
</feature>
<reference evidence="2" key="1">
    <citation type="journal article" date="2020" name="Stud. Mycol.">
        <title>101 Dothideomycetes genomes: a test case for predicting lifestyles and emergence of pathogens.</title>
        <authorList>
            <person name="Haridas S."/>
            <person name="Albert R."/>
            <person name="Binder M."/>
            <person name="Bloem J."/>
            <person name="Labutti K."/>
            <person name="Salamov A."/>
            <person name="Andreopoulos B."/>
            <person name="Baker S."/>
            <person name="Barry K."/>
            <person name="Bills G."/>
            <person name="Bluhm B."/>
            <person name="Cannon C."/>
            <person name="Castanera R."/>
            <person name="Culley D."/>
            <person name="Daum C."/>
            <person name="Ezra D."/>
            <person name="Gonzalez J."/>
            <person name="Henrissat B."/>
            <person name="Kuo A."/>
            <person name="Liang C."/>
            <person name="Lipzen A."/>
            <person name="Lutzoni F."/>
            <person name="Magnuson J."/>
            <person name="Mondo S."/>
            <person name="Nolan M."/>
            <person name="Ohm R."/>
            <person name="Pangilinan J."/>
            <person name="Park H.-J."/>
            <person name="Ramirez L."/>
            <person name="Alfaro M."/>
            <person name="Sun H."/>
            <person name="Tritt A."/>
            <person name="Yoshinaga Y."/>
            <person name="Zwiers L.-H."/>
            <person name="Turgeon B."/>
            <person name="Goodwin S."/>
            <person name="Spatafora J."/>
            <person name="Crous P."/>
            <person name="Grigoriev I."/>
        </authorList>
    </citation>
    <scope>NUCLEOTIDE SEQUENCE</scope>
    <source>
        <strain evidence="2">CBS 627.86</strain>
    </source>
</reference>
<keyword evidence="3" id="KW-1185">Reference proteome</keyword>
<feature type="compositionally biased region" description="Basic residues" evidence="1">
    <location>
        <begin position="477"/>
        <end position="487"/>
    </location>
</feature>
<evidence type="ECO:0000313" key="2">
    <source>
        <dbReference type="EMBL" id="KAF2108770.1"/>
    </source>
</evidence>
<dbReference type="Proteomes" id="UP000799770">
    <property type="component" value="Unassembled WGS sequence"/>
</dbReference>
<feature type="compositionally biased region" description="Basic and acidic residues" evidence="1">
    <location>
        <begin position="1"/>
        <end position="13"/>
    </location>
</feature>